<dbReference type="GO" id="GO:0005634">
    <property type="term" value="C:nucleus"/>
    <property type="evidence" value="ECO:0007669"/>
    <property type="project" value="UniProtKB-ARBA"/>
</dbReference>
<feature type="region of interest" description="Disordered" evidence="5">
    <location>
        <begin position="44"/>
        <end position="78"/>
    </location>
</feature>
<dbReference type="Gene3D" id="3.40.50.1000">
    <property type="entry name" value="HAD superfamily/HAD-like"/>
    <property type="match status" value="1"/>
</dbReference>
<evidence type="ECO:0000256" key="2">
    <source>
        <dbReference type="ARBA" id="ARBA00022912"/>
    </source>
</evidence>
<dbReference type="CDD" id="cd07521">
    <property type="entry name" value="HAD_FCP1-like"/>
    <property type="match status" value="1"/>
</dbReference>
<dbReference type="NCBIfam" id="TIGR02251">
    <property type="entry name" value="HIF-SF_euk"/>
    <property type="match status" value="1"/>
</dbReference>
<proteinExistence type="inferred from homology"/>
<feature type="domain" description="FCP1 homology" evidence="6">
    <location>
        <begin position="184"/>
        <end position="343"/>
    </location>
</feature>
<dbReference type="Proteomes" id="UP001044222">
    <property type="component" value="Unassembled WGS sequence"/>
</dbReference>
<evidence type="ECO:0000313" key="7">
    <source>
        <dbReference type="EMBL" id="KAG5850841.1"/>
    </source>
</evidence>
<dbReference type="InterPro" id="IPR011948">
    <property type="entry name" value="Dullard_phosphatase"/>
</dbReference>
<evidence type="ECO:0000259" key="6">
    <source>
        <dbReference type="PROSITE" id="PS50969"/>
    </source>
</evidence>
<protein>
    <recommendedName>
        <fullName evidence="6">FCP1 homology domain-containing protein</fullName>
    </recommendedName>
</protein>
<dbReference type="PANTHER" id="PTHR12210">
    <property type="entry name" value="DULLARD PROTEIN PHOSPHATASE"/>
    <property type="match status" value="1"/>
</dbReference>
<dbReference type="InterPro" id="IPR050365">
    <property type="entry name" value="TIM50"/>
</dbReference>
<dbReference type="InterPro" id="IPR023214">
    <property type="entry name" value="HAD_sf"/>
</dbReference>
<evidence type="ECO:0000256" key="4">
    <source>
        <dbReference type="ARBA" id="ARBA00038355"/>
    </source>
</evidence>
<sequence length="367" mass="42869">MILRSRNISAYVPKEPKTPTNLHRRCSYARAPPVAEIETGKGEMVSDCTTQDSDEECVPTVSKGRTRKRASTHGDHEEFMTPVCRKRRVRFGMERDYSHTNTAVRNIFTPTVCLPMSTVDNGVKSPEDEPMSPEQCIFGYESLSPLADEEDDDEVFNPYCFIKNIQSRSQQSKPRTRDVPVKTRTTPQATLVLDLDETLVFSSLSMIENAEHTFHTYFQDHEYKVFMVLRPHVKEFLQRMSKIFEMFVYTSAKKEYAEKILETLDPQKKLFRHRLYQEDCACVFGHYIKDLDVLERDLSKTVVLDNAPHAFPYHLMNMIPIKSWAGDREDDELQKLIPYLEKLSETEDFRQVLRRRMDHLHRLLSED</sequence>
<reference evidence="7" key="1">
    <citation type="submission" date="2021-01" db="EMBL/GenBank/DDBJ databases">
        <title>A chromosome-scale assembly of European eel, Anguilla anguilla.</title>
        <authorList>
            <person name="Henkel C."/>
            <person name="Jong-Raadsen S.A."/>
            <person name="Dufour S."/>
            <person name="Weltzien F.-A."/>
            <person name="Palstra A.P."/>
            <person name="Pelster B."/>
            <person name="Spaink H.P."/>
            <person name="Van Den Thillart G.E."/>
            <person name="Jansen H."/>
            <person name="Zahm M."/>
            <person name="Klopp C."/>
            <person name="Cedric C."/>
            <person name="Louis A."/>
            <person name="Berthelot C."/>
            <person name="Parey E."/>
            <person name="Roest Crollius H."/>
            <person name="Montfort J."/>
            <person name="Robinson-Rechavi M."/>
            <person name="Bucao C."/>
            <person name="Bouchez O."/>
            <person name="Gislard M."/>
            <person name="Lluch J."/>
            <person name="Milhes M."/>
            <person name="Lampietro C."/>
            <person name="Lopez Roques C."/>
            <person name="Donnadieu C."/>
            <person name="Braasch I."/>
            <person name="Desvignes T."/>
            <person name="Postlethwait J."/>
            <person name="Bobe J."/>
            <person name="Guiguen Y."/>
            <person name="Dirks R."/>
        </authorList>
    </citation>
    <scope>NUCLEOTIDE SEQUENCE</scope>
    <source>
        <strain evidence="7">Tag_6206</strain>
        <tissue evidence="7">Liver</tissue>
    </source>
</reference>
<dbReference type="FunFam" id="3.40.50.1000:FF:000015">
    <property type="entry name" value="CTD small phosphatase-like protein 2"/>
    <property type="match status" value="1"/>
</dbReference>
<dbReference type="GO" id="GO:0004721">
    <property type="term" value="F:phosphoprotein phosphatase activity"/>
    <property type="evidence" value="ECO:0007669"/>
    <property type="project" value="UniProtKB-KW"/>
</dbReference>
<keyword evidence="1" id="KW-0378">Hydrolase</keyword>
<accession>A0A9D3S3I9</accession>
<comment type="caution">
    <text evidence="7">The sequence shown here is derived from an EMBL/GenBank/DDBJ whole genome shotgun (WGS) entry which is preliminary data.</text>
</comment>
<evidence type="ECO:0000256" key="1">
    <source>
        <dbReference type="ARBA" id="ARBA00022801"/>
    </source>
</evidence>
<dbReference type="InterPro" id="IPR004274">
    <property type="entry name" value="FCP1_dom"/>
</dbReference>
<name>A0A9D3S3I9_ANGAN</name>
<evidence type="ECO:0000256" key="5">
    <source>
        <dbReference type="SAM" id="MobiDB-lite"/>
    </source>
</evidence>
<dbReference type="PROSITE" id="PS50969">
    <property type="entry name" value="FCP1"/>
    <property type="match status" value="1"/>
</dbReference>
<dbReference type="SMART" id="SM00577">
    <property type="entry name" value="CPDc"/>
    <property type="match status" value="1"/>
</dbReference>
<evidence type="ECO:0000256" key="3">
    <source>
        <dbReference type="ARBA" id="ARBA00037324"/>
    </source>
</evidence>
<keyword evidence="2" id="KW-0904">Protein phosphatase</keyword>
<gene>
    <name evidence="7" type="ORF">ANANG_G00086690</name>
</gene>
<dbReference type="EMBL" id="JAFIRN010000004">
    <property type="protein sequence ID" value="KAG5850841.1"/>
    <property type="molecule type" value="Genomic_DNA"/>
</dbReference>
<comment type="similarity">
    <text evidence="4">Belongs to the CTDSPL2 family.</text>
</comment>
<dbReference type="Pfam" id="PF03031">
    <property type="entry name" value="NIF"/>
    <property type="match status" value="1"/>
</dbReference>
<dbReference type="OrthoDB" id="277011at2759"/>
<dbReference type="InterPro" id="IPR036412">
    <property type="entry name" value="HAD-like_sf"/>
</dbReference>
<organism evidence="7 8">
    <name type="scientific">Anguilla anguilla</name>
    <name type="common">European freshwater eel</name>
    <name type="synonym">Muraena anguilla</name>
    <dbReference type="NCBI Taxonomy" id="7936"/>
    <lineage>
        <taxon>Eukaryota</taxon>
        <taxon>Metazoa</taxon>
        <taxon>Chordata</taxon>
        <taxon>Craniata</taxon>
        <taxon>Vertebrata</taxon>
        <taxon>Euteleostomi</taxon>
        <taxon>Actinopterygii</taxon>
        <taxon>Neopterygii</taxon>
        <taxon>Teleostei</taxon>
        <taxon>Anguilliformes</taxon>
        <taxon>Anguillidae</taxon>
        <taxon>Anguilla</taxon>
    </lineage>
</organism>
<dbReference type="AlphaFoldDB" id="A0A9D3S3I9"/>
<keyword evidence="8" id="KW-1185">Reference proteome</keyword>
<feature type="region of interest" description="Disordered" evidence="5">
    <location>
        <begin position="1"/>
        <end position="22"/>
    </location>
</feature>
<comment type="function">
    <text evidence="3">Probable phosphatase.</text>
</comment>
<dbReference type="SUPFAM" id="SSF56784">
    <property type="entry name" value="HAD-like"/>
    <property type="match status" value="1"/>
</dbReference>
<evidence type="ECO:0000313" key="8">
    <source>
        <dbReference type="Proteomes" id="UP001044222"/>
    </source>
</evidence>